<dbReference type="EMBL" id="JAAGOH010000017">
    <property type="protein sequence ID" value="NDY92357.1"/>
    <property type="molecule type" value="Genomic_DNA"/>
</dbReference>
<reference evidence="3 4" key="1">
    <citation type="submission" date="2020-02" db="EMBL/GenBank/DDBJ databases">
        <title>Ideonella bacterium strain TBM-1.</title>
        <authorList>
            <person name="Chen W.-M."/>
        </authorList>
    </citation>
    <scope>NUCLEOTIDE SEQUENCE [LARGE SCALE GENOMIC DNA]</scope>
    <source>
        <strain evidence="3 4">TBM-1</strain>
    </source>
</reference>
<dbReference type="SUPFAM" id="SSF49373">
    <property type="entry name" value="Invasin/intimin cell-adhesion fragments"/>
    <property type="match status" value="2"/>
</dbReference>
<evidence type="ECO:0000313" key="3">
    <source>
        <dbReference type="EMBL" id="NDY92357.1"/>
    </source>
</evidence>
<dbReference type="InterPro" id="IPR013783">
    <property type="entry name" value="Ig-like_fold"/>
</dbReference>
<dbReference type="Proteomes" id="UP000484255">
    <property type="component" value="Unassembled WGS sequence"/>
</dbReference>
<sequence length="662" mass="66819">MSSTTVTAASPVTVTAKVVDSDGDAVAGAVVNFSLSNELATLSAVSGLTNGAGEAVVTLSPAVSQSSGAGVLTATTSGSAGSATSSVGFQLTASGAEFVSIAAKSGAGGGSSASQPVAAYGQTTLTVNLTGVSELAPATVTLTSTCVVLGKATMSPPSVTTTTNSFSVLYTDNGCGASLKDSPKQDLVTATLGGSGDQEQLALFLETPTSNAIEFVSASPATIYLKGSGLAEASTVVFKVNDTAGTPLPNQKVTFTLSSTAGGITLEDQTSGTVTKTTNASGLVDVRVNSGTVPTPVGIKAQLTDKPSVSITANALAIGVGLPTQIGFAMAPGTLNIECYSINGVQNEFVVYAADRSGNPVPNDTKISFWAESGQIQTSVGIAKDSRGIAGATSNYACQTSNMPLDGRITVVAYAVGEESFFDANGNNQWDTGEPFMDMGDVSKDMLHDNSYSSTQDEYVSLGLSGWNKTCDTSAAASYPRFAMSADVPNRPGTCDGTWSGQVYVRQAAEIVASTSSAGLLWYPSSSVYQHLESATCVRRQLQTGPATSSLSDFFAVSGQTWFGGAAGTIPFLLADANPIRLNPMAAGTVATVSDATTGLTVKISGSPVPNTTSATSLAVSYEFGKDVVSGAFNLSVTSSRGLTTTYRIGVAVGAPTTPGCS</sequence>
<accession>A0A7C9PHU5</accession>
<name>A0A7C9PHU5_9BURK</name>
<dbReference type="InterPro" id="IPR003344">
    <property type="entry name" value="Big_1_dom"/>
</dbReference>
<evidence type="ECO:0000313" key="4">
    <source>
        <dbReference type="Proteomes" id="UP000484255"/>
    </source>
</evidence>
<comment type="similarity">
    <text evidence="1">Belongs to the intimin/invasin family.</text>
</comment>
<keyword evidence="4" id="KW-1185">Reference proteome</keyword>
<dbReference type="Pfam" id="PF02369">
    <property type="entry name" value="Big_1"/>
    <property type="match status" value="1"/>
</dbReference>
<dbReference type="Gene3D" id="2.60.40.10">
    <property type="entry name" value="Immunoglobulins"/>
    <property type="match status" value="2"/>
</dbReference>
<protein>
    <recommendedName>
        <fullName evidence="2">Big-1 domain-containing protein</fullName>
    </recommendedName>
</protein>
<dbReference type="InterPro" id="IPR008964">
    <property type="entry name" value="Invasin/intimin_cell_adhesion"/>
</dbReference>
<dbReference type="RefSeq" id="WP_163458210.1">
    <property type="nucleotide sequence ID" value="NZ_JAAGOH010000017.1"/>
</dbReference>
<feature type="domain" description="Big-1" evidence="2">
    <location>
        <begin position="1"/>
        <end position="90"/>
    </location>
</feature>
<dbReference type="AlphaFoldDB" id="A0A7C9PHU5"/>
<gene>
    <name evidence="3" type="ORF">G3A44_14300</name>
</gene>
<evidence type="ECO:0000259" key="2">
    <source>
        <dbReference type="PROSITE" id="PS51127"/>
    </source>
</evidence>
<proteinExistence type="inferred from homology"/>
<comment type="caution">
    <text evidence="3">The sequence shown here is derived from an EMBL/GenBank/DDBJ whole genome shotgun (WGS) entry which is preliminary data.</text>
</comment>
<organism evidence="3 4">
    <name type="scientific">Ideonella livida</name>
    <dbReference type="NCBI Taxonomy" id="2707176"/>
    <lineage>
        <taxon>Bacteria</taxon>
        <taxon>Pseudomonadati</taxon>
        <taxon>Pseudomonadota</taxon>
        <taxon>Betaproteobacteria</taxon>
        <taxon>Burkholderiales</taxon>
        <taxon>Sphaerotilaceae</taxon>
        <taxon>Ideonella</taxon>
    </lineage>
</organism>
<dbReference type="PROSITE" id="PS51127">
    <property type="entry name" value="BIG1"/>
    <property type="match status" value="1"/>
</dbReference>
<evidence type="ECO:0000256" key="1">
    <source>
        <dbReference type="ARBA" id="ARBA00010116"/>
    </source>
</evidence>